<dbReference type="REBASE" id="131883">
    <property type="entry name" value="S.TbaCH5ORF2157P"/>
</dbReference>
<organism evidence="5 6">
    <name type="scientific">Thermococcus barophilus</name>
    <dbReference type="NCBI Taxonomy" id="55802"/>
    <lineage>
        <taxon>Archaea</taxon>
        <taxon>Methanobacteriati</taxon>
        <taxon>Methanobacteriota</taxon>
        <taxon>Thermococci</taxon>
        <taxon>Thermococcales</taxon>
        <taxon>Thermococcaceae</taxon>
        <taxon>Thermococcus</taxon>
    </lineage>
</organism>
<feature type="domain" description="Type I restriction modification DNA specificity" evidence="4">
    <location>
        <begin position="222"/>
        <end position="365"/>
    </location>
</feature>
<gene>
    <name evidence="5" type="ORF">TBCH5v1_2156</name>
</gene>
<dbReference type="GO" id="GO:0009307">
    <property type="term" value="P:DNA restriction-modification system"/>
    <property type="evidence" value="ECO:0007669"/>
    <property type="project" value="UniProtKB-KW"/>
</dbReference>
<dbReference type="Proteomes" id="UP000066042">
    <property type="component" value="Chromosome"/>
</dbReference>
<keyword evidence="3" id="KW-0238">DNA-binding</keyword>
<evidence type="ECO:0000259" key="4">
    <source>
        <dbReference type="Pfam" id="PF01420"/>
    </source>
</evidence>
<dbReference type="PATRIC" id="fig|55802.8.peg.2137"/>
<reference evidence="5 6" key="1">
    <citation type="journal article" date="2016" name="Genome Announc.">
        <title>Complete genome sequence of the hyperthermophilic and piezophilic archaeon Thermococcus barophilus Ch5, capable of growth at the expense of hydrogenogenesis from carbon monoxide and formate.</title>
        <authorList>
            <person name="Oger P."/>
            <person name="Sokolova T.G."/>
            <person name="Kozhevnikova D.A."/>
            <person name="Taranov E.A."/>
            <person name="Vannier P."/>
            <person name="Lee H.S."/>
            <person name="Kwon K.K."/>
            <person name="Kang S.G."/>
            <person name="Lee J.H."/>
            <person name="Bonch-Osmolovskaya E.A."/>
            <person name="Lebedinsky A.V."/>
        </authorList>
    </citation>
    <scope>NUCLEOTIDE SEQUENCE [LARGE SCALE GENOMIC DNA]</scope>
    <source>
        <strain evidence="6">Ch5</strain>
    </source>
</reference>
<evidence type="ECO:0000313" key="6">
    <source>
        <dbReference type="Proteomes" id="UP000066042"/>
    </source>
</evidence>
<accession>A0A0S1XE32</accession>
<feature type="domain" description="Type I restriction modification DNA specificity" evidence="4">
    <location>
        <begin position="26"/>
        <end position="173"/>
    </location>
</feature>
<evidence type="ECO:0000256" key="2">
    <source>
        <dbReference type="ARBA" id="ARBA00022747"/>
    </source>
</evidence>
<dbReference type="SUPFAM" id="SSF116734">
    <property type="entry name" value="DNA methylase specificity domain"/>
    <property type="match status" value="2"/>
</dbReference>
<dbReference type="GeneID" id="26137380"/>
<dbReference type="InterPro" id="IPR044946">
    <property type="entry name" value="Restrct_endonuc_typeI_TRD_sf"/>
</dbReference>
<dbReference type="PANTHER" id="PTHR30408:SF12">
    <property type="entry name" value="TYPE I RESTRICTION ENZYME MJAVIII SPECIFICITY SUBUNIT"/>
    <property type="match status" value="1"/>
</dbReference>
<dbReference type="PANTHER" id="PTHR30408">
    <property type="entry name" value="TYPE-1 RESTRICTION ENZYME ECOKI SPECIFICITY PROTEIN"/>
    <property type="match status" value="1"/>
</dbReference>
<keyword evidence="2" id="KW-0680">Restriction system</keyword>
<evidence type="ECO:0000256" key="1">
    <source>
        <dbReference type="ARBA" id="ARBA00010923"/>
    </source>
</evidence>
<evidence type="ECO:0000256" key="3">
    <source>
        <dbReference type="ARBA" id="ARBA00023125"/>
    </source>
</evidence>
<dbReference type="STRING" id="55802.TBCH5v1_2156"/>
<evidence type="ECO:0000313" key="5">
    <source>
        <dbReference type="EMBL" id="ALM76057.1"/>
    </source>
</evidence>
<dbReference type="GO" id="GO:0003677">
    <property type="term" value="F:DNA binding"/>
    <property type="evidence" value="ECO:0007669"/>
    <property type="project" value="UniProtKB-KW"/>
</dbReference>
<dbReference type="Gene3D" id="3.90.220.20">
    <property type="entry name" value="DNA methylase specificity domains"/>
    <property type="match status" value="2"/>
</dbReference>
<dbReference type="CDD" id="cd16961">
    <property type="entry name" value="RMtype1_S_TRD-CR_like"/>
    <property type="match status" value="1"/>
</dbReference>
<sequence>MNSFEFFRERRTVSTNLNGLKIEIPYDWKIVKLEKVAKVGSGKKPHVQNDGEVPVYGKSLLGFTTVPMVESGKVIVMSNFPRPFSPQIIKAPLWVTSGFLYIVPQEDVILAEYLKLFLEFLGPDIILPPGSNVPRISARRLANLNIILPPTEEQKAIVRIFQLFDVALETGEKTADLVNKLKKATIDTMFVKFMEHYPRVKVGDVATLVRRSPQVPDAVSLPIISAARLPSGTIYFKAEDAIESDKKTKAKTAFKPGEILYVRQNPKLDRTVVSTFKGLATADIFVISVDTNKILPEYLVLILHSSDFLNYAERVSSSTVLPRMSWRDLSNFQFPLPPLDVQRNVVSGVVKLDELERVKTKKSNLLKDLRSYLLDTLITGKVRITI</sequence>
<protein>
    <submittedName>
        <fullName evidence="5">Type I restriction-modification enzyme, S subunit</fullName>
    </submittedName>
</protein>
<dbReference type="InterPro" id="IPR052021">
    <property type="entry name" value="Type-I_RS_S_subunit"/>
</dbReference>
<dbReference type="Pfam" id="PF01420">
    <property type="entry name" value="Methylase_S"/>
    <property type="match status" value="2"/>
</dbReference>
<proteinExistence type="inferred from homology"/>
<dbReference type="EMBL" id="CP013050">
    <property type="protein sequence ID" value="ALM76057.1"/>
    <property type="molecule type" value="Genomic_DNA"/>
</dbReference>
<dbReference type="RefSeq" id="WP_056934513.1">
    <property type="nucleotide sequence ID" value="NZ_CP013050.1"/>
</dbReference>
<comment type="similarity">
    <text evidence="1">Belongs to the type-I restriction system S methylase family.</text>
</comment>
<dbReference type="InterPro" id="IPR000055">
    <property type="entry name" value="Restrct_endonuc_typeI_TRD"/>
</dbReference>
<dbReference type="AlphaFoldDB" id="A0A0S1XE32"/>
<name>A0A0S1XE32_THEBA</name>